<dbReference type="KEGG" id="dha:DEHA2B04466g"/>
<dbReference type="GO" id="GO:0006355">
    <property type="term" value="P:regulation of DNA-templated transcription"/>
    <property type="evidence" value="ECO:0007669"/>
    <property type="project" value="InterPro"/>
</dbReference>
<keyword evidence="1" id="KW-0539">Nucleus</keyword>
<protein>
    <submittedName>
        <fullName evidence="4">DEHA2B04466p</fullName>
    </submittedName>
</protein>
<dbReference type="VEuPathDB" id="FungiDB:DEHA2B04466g"/>
<organism evidence="4 5">
    <name type="scientific">Debaryomyces hansenii (strain ATCC 36239 / CBS 767 / BCRC 21394 / JCM 1990 / NBRC 0083 / IGC 2968)</name>
    <name type="common">Yeast</name>
    <name type="synonym">Torulaspora hansenii</name>
    <dbReference type="NCBI Taxonomy" id="284592"/>
    <lineage>
        <taxon>Eukaryota</taxon>
        <taxon>Fungi</taxon>
        <taxon>Dikarya</taxon>
        <taxon>Ascomycota</taxon>
        <taxon>Saccharomycotina</taxon>
        <taxon>Pichiomycetes</taxon>
        <taxon>Debaryomycetaceae</taxon>
        <taxon>Debaryomyces</taxon>
    </lineage>
</organism>
<evidence type="ECO:0000256" key="1">
    <source>
        <dbReference type="ARBA" id="ARBA00023242"/>
    </source>
</evidence>
<dbReference type="GO" id="GO:0005634">
    <property type="term" value="C:nucleus"/>
    <property type="evidence" value="ECO:0007669"/>
    <property type="project" value="InterPro"/>
</dbReference>
<keyword evidence="5" id="KW-1185">Reference proteome</keyword>
<dbReference type="AlphaFoldDB" id="Q6BXB3"/>
<dbReference type="eggNOG" id="ENOG502R8HV">
    <property type="taxonomic scope" value="Eukaryota"/>
</dbReference>
<gene>
    <name evidence="4" type="ordered locus">DEHA2B04466g</name>
</gene>
<evidence type="ECO:0000313" key="4">
    <source>
        <dbReference type="EMBL" id="CAG85150.2"/>
    </source>
</evidence>
<feature type="domain" description="Hap4 transcription factor heteromerisation" evidence="3">
    <location>
        <begin position="118"/>
        <end position="134"/>
    </location>
</feature>
<dbReference type="GeneID" id="2913737"/>
<dbReference type="RefSeq" id="XP_457156.2">
    <property type="nucleotide sequence ID" value="XM_457156.1"/>
</dbReference>
<feature type="region of interest" description="Disordered" evidence="2">
    <location>
        <begin position="188"/>
        <end position="209"/>
    </location>
</feature>
<feature type="region of interest" description="Disordered" evidence="2">
    <location>
        <begin position="263"/>
        <end position="288"/>
    </location>
</feature>
<accession>Q6BXB3</accession>
<dbReference type="Pfam" id="PF10297">
    <property type="entry name" value="Hap4_Hap_bind"/>
    <property type="match status" value="1"/>
</dbReference>
<dbReference type="OrthoDB" id="5374328at2759"/>
<feature type="region of interest" description="Disordered" evidence="2">
    <location>
        <begin position="121"/>
        <end position="146"/>
    </location>
</feature>
<evidence type="ECO:0000256" key="2">
    <source>
        <dbReference type="SAM" id="MobiDB-lite"/>
    </source>
</evidence>
<sequence length="487" mass="54688">MPTDNITEEKGAIPSNRYLSGNMNNSIGDMGSSGQKLAASMSHKSSHPYGQASIQMHGDLNSQGRSIPNKYPNIKPAISIKPKPVPIAVSMPNKPITTNFDMNSKSTLKSDISLNINTSKKWILPPRPRPGRKPTANGEDSGNDFVNSALTTASINSKPNRNNGKKKVKIGHNEAIKIEDSNVRLNEGADAPKSTNMTNASLHISKPVERSDPNQVADLKMDYLSKLKEQELIRNYIEVINNQINELKFVQNGVITFDALNSDNETRPQKTNQTNTPTAKSITQPKSPMSQYEQLEKINNMNDLNKFLAYLTRSSNIIHSATKKFMGDNTSDVNLNNQIQNYLDIRATYKLSRNQELKEIERAKHEKRLLKAGNRRNIGTNNMFIPTLLKPLNQSIESQDEIGVNIVEEDQNFVNQGDFLDKLIIKDETEEDIVRSNELIQEYDEIEKSMVKKSVSLKKQKSFTCGFCTNDSCLCLDSEIELNQFRK</sequence>
<dbReference type="Proteomes" id="UP000000599">
    <property type="component" value="Chromosome B"/>
</dbReference>
<evidence type="ECO:0000259" key="3">
    <source>
        <dbReference type="Pfam" id="PF10297"/>
    </source>
</evidence>
<dbReference type="OMA" id="QASIQMH"/>
<dbReference type="EMBL" id="CR382134">
    <property type="protein sequence ID" value="CAG85150.2"/>
    <property type="molecule type" value="Genomic_DNA"/>
</dbReference>
<dbReference type="InterPro" id="IPR018287">
    <property type="entry name" value="Hap4_TF_heteromerisation"/>
</dbReference>
<evidence type="ECO:0000313" key="5">
    <source>
        <dbReference type="Proteomes" id="UP000000599"/>
    </source>
</evidence>
<dbReference type="HOGENOM" id="CLU_560223_0_0_1"/>
<reference evidence="4 5" key="1">
    <citation type="journal article" date="2004" name="Nature">
        <title>Genome evolution in yeasts.</title>
        <authorList>
            <consortium name="Genolevures"/>
            <person name="Dujon B."/>
            <person name="Sherman D."/>
            <person name="Fischer G."/>
            <person name="Durrens P."/>
            <person name="Casaregola S."/>
            <person name="Lafontaine I."/>
            <person name="de Montigny J."/>
            <person name="Marck C."/>
            <person name="Neuveglise C."/>
            <person name="Talla E."/>
            <person name="Goffard N."/>
            <person name="Frangeul L."/>
            <person name="Aigle M."/>
            <person name="Anthouard V."/>
            <person name="Babour A."/>
            <person name="Barbe V."/>
            <person name="Barnay S."/>
            <person name="Blanchin S."/>
            <person name="Beckerich J.M."/>
            <person name="Beyne E."/>
            <person name="Bleykasten C."/>
            <person name="Boisrame A."/>
            <person name="Boyer J."/>
            <person name="Cattolico L."/>
            <person name="Confanioleri F."/>
            <person name="de Daruvar A."/>
            <person name="Despons L."/>
            <person name="Fabre E."/>
            <person name="Fairhead C."/>
            <person name="Ferry-Dumazet H."/>
            <person name="Groppi A."/>
            <person name="Hantraye F."/>
            <person name="Hennequin C."/>
            <person name="Jauniaux N."/>
            <person name="Joyet P."/>
            <person name="Kachouri R."/>
            <person name="Kerrest A."/>
            <person name="Koszul R."/>
            <person name="Lemaire M."/>
            <person name="Lesur I."/>
            <person name="Ma L."/>
            <person name="Muller H."/>
            <person name="Nicaud J.M."/>
            <person name="Nikolski M."/>
            <person name="Oztas S."/>
            <person name="Ozier-Kalogeropoulos O."/>
            <person name="Pellenz S."/>
            <person name="Potier S."/>
            <person name="Richard G.F."/>
            <person name="Straub M.L."/>
            <person name="Suleau A."/>
            <person name="Swennene D."/>
            <person name="Tekaia F."/>
            <person name="Wesolowski-Louvel M."/>
            <person name="Westhof E."/>
            <person name="Wirth B."/>
            <person name="Zeniou-Meyer M."/>
            <person name="Zivanovic I."/>
            <person name="Bolotin-Fukuhara M."/>
            <person name="Thierry A."/>
            <person name="Bouchier C."/>
            <person name="Caudron B."/>
            <person name="Scarpelli C."/>
            <person name="Gaillardin C."/>
            <person name="Weissenbach J."/>
            <person name="Wincker P."/>
            <person name="Souciet J.L."/>
        </authorList>
    </citation>
    <scope>NUCLEOTIDE SEQUENCE [LARGE SCALE GENOMIC DNA]</scope>
    <source>
        <strain evidence="5">ATCC 36239 / CBS 767 / BCRC 21394 / JCM 1990 / NBRC 0083 / IGC 2968</strain>
    </source>
</reference>
<name>Q6BXB3_DEBHA</name>
<feature type="region of interest" description="Disordered" evidence="2">
    <location>
        <begin position="1"/>
        <end position="20"/>
    </location>
</feature>
<feature type="compositionally biased region" description="Polar residues" evidence="2">
    <location>
        <begin position="193"/>
        <end position="202"/>
    </location>
</feature>
<proteinExistence type="predicted"/>
<dbReference type="InParanoid" id="Q6BXB3"/>